<keyword evidence="7 9" id="KW-0472">Membrane</keyword>
<dbReference type="Pfam" id="PF01032">
    <property type="entry name" value="FecCD"/>
    <property type="match status" value="1"/>
</dbReference>
<protein>
    <submittedName>
        <fullName evidence="10">Iron chelate uptake ABC transporter family permease subunit</fullName>
    </submittedName>
</protein>
<name>A0A937RA42_9ACTN</name>
<evidence type="ECO:0000256" key="6">
    <source>
        <dbReference type="ARBA" id="ARBA00022989"/>
    </source>
</evidence>
<dbReference type="AlphaFoldDB" id="A0A937RA42"/>
<dbReference type="Gene3D" id="1.10.3470.10">
    <property type="entry name" value="ABC transporter involved in vitamin B12 uptake, BtuC"/>
    <property type="match status" value="1"/>
</dbReference>
<dbReference type="FunFam" id="1.10.3470.10:FF:000001">
    <property type="entry name" value="Vitamin B12 ABC transporter permease BtuC"/>
    <property type="match status" value="1"/>
</dbReference>
<comment type="similarity">
    <text evidence="2">Belongs to the binding-protein-dependent transport system permease family. FecCD subfamily.</text>
</comment>
<dbReference type="EMBL" id="JAEACQ010000122">
    <property type="protein sequence ID" value="MBL7625932.1"/>
    <property type="molecule type" value="Genomic_DNA"/>
</dbReference>
<feature type="transmembrane region" description="Helical" evidence="9">
    <location>
        <begin position="253"/>
        <end position="273"/>
    </location>
</feature>
<dbReference type="RefSeq" id="WP_203006680.1">
    <property type="nucleotide sequence ID" value="NZ_JADWYU010000241.1"/>
</dbReference>
<feature type="transmembrane region" description="Helical" evidence="9">
    <location>
        <begin position="294"/>
        <end position="316"/>
    </location>
</feature>
<reference evidence="10" key="1">
    <citation type="submission" date="2020-12" db="EMBL/GenBank/DDBJ databases">
        <title>Genomic characterization of non-nitrogen-fixing Frankia strains.</title>
        <authorList>
            <person name="Carlos-Shanley C."/>
            <person name="Guerra T."/>
            <person name="Hahn D."/>
        </authorList>
    </citation>
    <scope>NUCLEOTIDE SEQUENCE</scope>
    <source>
        <strain evidence="10">CN6</strain>
    </source>
</reference>
<keyword evidence="4" id="KW-1003">Cell membrane</keyword>
<dbReference type="PANTHER" id="PTHR30472:SF1">
    <property type="entry name" value="FE(3+) DICITRATE TRANSPORT SYSTEM PERMEASE PROTEIN FECC-RELATED"/>
    <property type="match status" value="1"/>
</dbReference>
<dbReference type="GO" id="GO:0005886">
    <property type="term" value="C:plasma membrane"/>
    <property type="evidence" value="ECO:0007669"/>
    <property type="project" value="UniProtKB-SubCell"/>
</dbReference>
<feature type="transmembrane region" description="Helical" evidence="9">
    <location>
        <begin position="65"/>
        <end position="85"/>
    </location>
</feature>
<evidence type="ECO:0000256" key="3">
    <source>
        <dbReference type="ARBA" id="ARBA00022448"/>
    </source>
</evidence>
<evidence type="ECO:0000313" key="11">
    <source>
        <dbReference type="Proteomes" id="UP000604475"/>
    </source>
</evidence>
<sequence>MSVRAVGDLPTASSPSDSSLSVRLAKTDGPDPPRWPAAPGPDRGQPAPVPDPTAAPTARRWRARAAGLVAAAAALALLSLLSVGLGSNRLPLTDVWRVLWHDDGSEAATIVHDLRLPRTLLGIAVGVALGGAGALAQALTRNVLADPGLLGVNLGASAAVVTAIAFLGVSAPAGYVWFAFVGAAGASVLVYLLGATGRAATRPDHLVVAGAAISAVLLAYVNAVSMAKPSAFDQFRFWDVGSLSSRGAAQLDVLAPIIAVGAVLTLCLARPLNALALGEDAGRGLGVHVRRTRLLAAIAVTLLCGAATAAAGPIVFVGLAVPHVARMIGGADQRWVLPYSMVLAPILLVGSDVVGRVIIAPGELEVGVITAFVGAPVFIVLCRRARLARL</sequence>
<feature type="region of interest" description="Disordered" evidence="8">
    <location>
        <begin position="1"/>
        <end position="58"/>
    </location>
</feature>
<organism evidence="10 11">
    <name type="scientific">Frankia nepalensis</name>
    <dbReference type="NCBI Taxonomy" id="1836974"/>
    <lineage>
        <taxon>Bacteria</taxon>
        <taxon>Bacillati</taxon>
        <taxon>Actinomycetota</taxon>
        <taxon>Actinomycetes</taxon>
        <taxon>Frankiales</taxon>
        <taxon>Frankiaceae</taxon>
        <taxon>Frankia</taxon>
    </lineage>
</organism>
<keyword evidence="11" id="KW-1185">Reference proteome</keyword>
<dbReference type="PANTHER" id="PTHR30472">
    <property type="entry name" value="FERRIC ENTEROBACTIN TRANSPORT SYSTEM PERMEASE PROTEIN"/>
    <property type="match status" value="1"/>
</dbReference>
<evidence type="ECO:0000256" key="4">
    <source>
        <dbReference type="ARBA" id="ARBA00022475"/>
    </source>
</evidence>
<keyword evidence="6 9" id="KW-1133">Transmembrane helix</keyword>
<dbReference type="Proteomes" id="UP000604475">
    <property type="component" value="Unassembled WGS sequence"/>
</dbReference>
<evidence type="ECO:0000256" key="8">
    <source>
        <dbReference type="SAM" id="MobiDB-lite"/>
    </source>
</evidence>
<keyword evidence="3" id="KW-0813">Transport</keyword>
<evidence type="ECO:0000313" key="10">
    <source>
        <dbReference type="EMBL" id="MBL7625932.1"/>
    </source>
</evidence>
<evidence type="ECO:0000256" key="9">
    <source>
        <dbReference type="SAM" id="Phobius"/>
    </source>
</evidence>
<feature type="transmembrane region" description="Helical" evidence="9">
    <location>
        <begin position="148"/>
        <end position="169"/>
    </location>
</feature>
<feature type="transmembrane region" description="Helical" evidence="9">
    <location>
        <begin position="119"/>
        <end position="136"/>
    </location>
</feature>
<dbReference type="GO" id="GO:0033214">
    <property type="term" value="P:siderophore-iron import into cell"/>
    <property type="evidence" value="ECO:0007669"/>
    <property type="project" value="TreeGrafter"/>
</dbReference>
<feature type="transmembrane region" description="Helical" evidence="9">
    <location>
        <begin position="366"/>
        <end position="386"/>
    </location>
</feature>
<comment type="subcellular location">
    <subcellularLocation>
        <location evidence="1">Cell membrane</location>
        <topology evidence="1">Multi-pass membrane protein</topology>
    </subcellularLocation>
</comment>
<proteinExistence type="inferred from homology"/>
<evidence type="ECO:0000256" key="2">
    <source>
        <dbReference type="ARBA" id="ARBA00007935"/>
    </source>
</evidence>
<dbReference type="InterPro" id="IPR000522">
    <property type="entry name" value="ABC_transptr_permease_BtuC"/>
</dbReference>
<keyword evidence="5 9" id="KW-0812">Transmembrane</keyword>
<dbReference type="GO" id="GO:0022857">
    <property type="term" value="F:transmembrane transporter activity"/>
    <property type="evidence" value="ECO:0007669"/>
    <property type="project" value="InterPro"/>
</dbReference>
<dbReference type="CDD" id="cd06550">
    <property type="entry name" value="TM_ABC_iron-siderophores_like"/>
    <property type="match status" value="1"/>
</dbReference>
<dbReference type="SUPFAM" id="SSF81345">
    <property type="entry name" value="ABC transporter involved in vitamin B12 uptake, BtuC"/>
    <property type="match status" value="1"/>
</dbReference>
<gene>
    <name evidence="10" type="ORF">I7412_01805</name>
</gene>
<accession>A0A937RA42</accession>
<evidence type="ECO:0000256" key="1">
    <source>
        <dbReference type="ARBA" id="ARBA00004651"/>
    </source>
</evidence>
<feature type="transmembrane region" description="Helical" evidence="9">
    <location>
        <begin position="206"/>
        <end position="227"/>
    </location>
</feature>
<dbReference type="InterPro" id="IPR037294">
    <property type="entry name" value="ABC_BtuC-like"/>
</dbReference>
<evidence type="ECO:0000256" key="7">
    <source>
        <dbReference type="ARBA" id="ARBA00023136"/>
    </source>
</evidence>
<feature type="transmembrane region" description="Helical" evidence="9">
    <location>
        <begin position="175"/>
        <end position="194"/>
    </location>
</feature>
<evidence type="ECO:0000256" key="5">
    <source>
        <dbReference type="ARBA" id="ARBA00022692"/>
    </source>
</evidence>
<comment type="caution">
    <text evidence="10">The sequence shown here is derived from an EMBL/GenBank/DDBJ whole genome shotgun (WGS) entry which is preliminary data.</text>
</comment>